<proteinExistence type="predicted"/>
<protein>
    <submittedName>
        <fullName evidence="1">Uncharacterized protein</fullName>
    </submittedName>
</protein>
<reference evidence="1" key="1">
    <citation type="submission" date="2018-02" db="EMBL/GenBank/DDBJ databases">
        <title>Rhizophora mucronata_Transcriptome.</title>
        <authorList>
            <person name="Meera S.P."/>
            <person name="Sreeshan A."/>
            <person name="Augustine A."/>
        </authorList>
    </citation>
    <scope>NUCLEOTIDE SEQUENCE</scope>
    <source>
        <tissue evidence="1">Leaf</tissue>
    </source>
</reference>
<organism evidence="1">
    <name type="scientific">Rhizophora mucronata</name>
    <name type="common">Asiatic mangrove</name>
    <dbReference type="NCBI Taxonomy" id="61149"/>
    <lineage>
        <taxon>Eukaryota</taxon>
        <taxon>Viridiplantae</taxon>
        <taxon>Streptophyta</taxon>
        <taxon>Embryophyta</taxon>
        <taxon>Tracheophyta</taxon>
        <taxon>Spermatophyta</taxon>
        <taxon>Magnoliopsida</taxon>
        <taxon>eudicotyledons</taxon>
        <taxon>Gunneridae</taxon>
        <taxon>Pentapetalae</taxon>
        <taxon>rosids</taxon>
        <taxon>fabids</taxon>
        <taxon>Malpighiales</taxon>
        <taxon>Rhizophoraceae</taxon>
        <taxon>Rhizophora</taxon>
    </lineage>
</organism>
<dbReference type="AlphaFoldDB" id="A0A2P2PI02"/>
<accession>A0A2P2PI02</accession>
<sequence length="38" mass="4296">MCTRQLQSTTKNSSKQPVLTISFTKQTMACLMYHAVMS</sequence>
<evidence type="ECO:0000313" key="1">
    <source>
        <dbReference type="EMBL" id="MBX54299.1"/>
    </source>
</evidence>
<name>A0A2P2PI02_RHIMU</name>
<dbReference type="EMBL" id="GGEC01073815">
    <property type="protein sequence ID" value="MBX54299.1"/>
    <property type="molecule type" value="Transcribed_RNA"/>
</dbReference>